<gene>
    <name evidence="1" type="ORF">IPJ38_01805</name>
</gene>
<dbReference type="Proteomes" id="UP000739411">
    <property type="component" value="Unassembled WGS sequence"/>
</dbReference>
<sequence length="126" mass="13824">MVAAVGLALAFFRTGCKTSQSSRKPAAKQATAAAPAHVASAIFGLAHNLGPVGERICRRWLIVSTRETGGTMKLVRLEKGQKTDRFERCVATTRPKCWRIRGAFGRVHEMMAKAGDPPIWRMCRSI</sequence>
<reference evidence="1 2" key="1">
    <citation type="submission" date="2020-10" db="EMBL/GenBank/DDBJ databases">
        <title>Connecting structure to function with the recovery of over 1000 high-quality activated sludge metagenome-assembled genomes encoding full-length rRNA genes using long-read sequencing.</title>
        <authorList>
            <person name="Singleton C.M."/>
            <person name="Petriglieri F."/>
            <person name="Kristensen J.M."/>
            <person name="Kirkegaard R.H."/>
            <person name="Michaelsen T.Y."/>
            <person name="Andersen M.H."/>
            <person name="Karst S.M."/>
            <person name="Dueholm M.S."/>
            <person name="Nielsen P.H."/>
            <person name="Albertsen M."/>
        </authorList>
    </citation>
    <scope>NUCLEOTIDE SEQUENCE [LARGE SCALE GENOMIC DNA]</scope>
    <source>
        <strain evidence="1">EsbW_18-Q3-R4-48_BATAC.463</strain>
    </source>
</reference>
<comment type="caution">
    <text evidence="1">The sequence shown here is derived from an EMBL/GenBank/DDBJ whole genome shotgun (WGS) entry which is preliminary data.</text>
</comment>
<protein>
    <submittedName>
        <fullName evidence="1">Uncharacterized protein</fullName>
    </submittedName>
</protein>
<organism evidence="1 2">
    <name type="scientific">Candidatus Dechloromonas phosphorivorans</name>
    <dbReference type="NCBI Taxonomy" id="2899244"/>
    <lineage>
        <taxon>Bacteria</taxon>
        <taxon>Pseudomonadati</taxon>
        <taxon>Pseudomonadota</taxon>
        <taxon>Betaproteobacteria</taxon>
        <taxon>Rhodocyclales</taxon>
        <taxon>Azonexaceae</taxon>
        <taxon>Dechloromonas</taxon>
    </lineage>
</organism>
<dbReference type="EMBL" id="JADJMS010000006">
    <property type="protein sequence ID" value="MBK7414022.1"/>
    <property type="molecule type" value="Genomic_DNA"/>
</dbReference>
<evidence type="ECO:0000313" key="1">
    <source>
        <dbReference type="EMBL" id="MBK7414022.1"/>
    </source>
</evidence>
<name>A0A935JUJ3_9RHOO</name>
<evidence type="ECO:0000313" key="2">
    <source>
        <dbReference type="Proteomes" id="UP000739411"/>
    </source>
</evidence>
<proteinExistence type="predicted"/>
<accession>A0A935JUJ3</accession>
<dbReference type="AlphaFoldDB" id="A0A935JUJ3"/>